<dbReference type="EMBL" id="BSXV01000013">
    <property type="protein sequence ID" value="GME86879.1"/>
    <property type="molecule type" value="Genomic_DNA"/>
</dbReference>
<sequence>MSDFTTPRGRNSRILYNINSNILQRSDIPAQSNSTITAGNSSITNSIVTNTNQIPNMDDTEQMNSNSNSSMTPSRFSHSHLQYLTQNHSSNGSIASPLASRRLSSINTEISSNDIVESSLRPLQNHSRQQQTGLESTGSLLLSETRLELSDHQTANNDPAHSQSNDSLFEGFSSPSINSTPVRMISRESFTNHSNTQTNNTRPNLSMYSSSFAFLRDPEEYSNQRGFSSVNGSSGITNNSNSNSSNNSYNDFPNNNLNSGHSASLSTVSNNNINNNNNNNNMNDGLNEIKSSNNISNKEASASISTCNIITCPYLCCKRESMDKYIFKKAFLEGAYSDVTIRAFDHDYHLHKLFLDKSSYFKSLFNWPIFDNSESSLDISSDDDDRKEVMYDTTKEQAQEDEEEQKDTQSVNSHKHSNNHDVNYKDGTIKPSSKTISSTKKISGKQSKQSKRSKSRRSTDNYVLIFDDETILQEAFELAIARLYGGINTKREAAIPYSMIAVGQFLGIPDVVCTATHNIISSMNISTVAVNMEFASSNNYGKASERIIECGKGILCSDGWQSGVEIWDGIPIEIIASVVGEDFFFVPSEWDRCIFIIKLLERRIEALSLKGDHLNLNVHELPVSTEAANSLMSSADESLSYESIQLLKEILNKKVYFCHLSPEQLQALELFSDINGDPYIDVQILRMALWQSLQLQTLVVNSGDSTVLAPTVLGNKPPLDDYPWWRLPVKDETLSAEPSKLKEEISRSISIDTEASSSYAENGSVSNSTTVTKSIRSSVKLNGTQAKSEAEGISYDSNSENQNQNDNEKNRIYSWTKIPPFRFSIAFADVSSLPTDKRVYGKTFWYAGSYWNLYLQKNHIASKDIYQIGVYLHRANNGNTNSSKNGITNFDVFFDNANYKMMPKCYKNNNDSQSQSFNSSKIPKSGNLNDANDQEKDNETDEATNMMNGLSISSPNNATVSERTNRGILHSPLKFNNVKVKSDRSILTYEDHRSAIRVYFIIFTPSRKSKAALTSFLSVPNNFNKSQSWGWKSNSMCVFNEDGTFPKGHDPHLKFMIVLGNV</sequence>
<organism evidence="1 2">
    <name type="scientific">Candida boidinii</name>
    <name type="common">Yeast</name>
    <dbReference type="NCBI Taxonomy" id="5477"/>
    <lineage>
        <taxon>Eukaryota</taxon>
        <taxon>Fungi</taxon>
        <taxon>Dikarya</taxon>
        <taxon>Ascomycota</taxon>
        <taxon>Saccharomycotina</taxon>
        <taxon>Pichiomycetes</taxon>
        <taxon>Pichiales</taxon>
        <taxon>Pichiaceae</taxon>
        <taxon>Ogataea</taxon>
        <taxon>Ogataea/Candida clade</taxon>
    </lineage>
</organism>
<dbReference type="Proteomes" id="UP001165101">
    <property type="component" value="Unassembled WGS sequence"/>
</dbReference>
<name>A0ACB5TDS4_CANBO</name>
<reference evidence="1" key="1">
    <citation type="submission" date="2023-04" db="EMBL/GenBank/DDBJ databases">
        <title>Candida boidinii NBRC 1967.</title>
        <authorList>
            <person name="Ichikawa N."/>
            <person name="Sato H."/>
            <person name="Tonouchi N."/>
        </authorList>
    </citation>
    <scope>NUCLEOTIDE SEQUENCE</scope>
    <source>
        <strain evidence="1">NBRC 1967</strain>
    </source>
</reference>
<protein>
    <submittedName>
        <fullName evidence="1">Unnamed protein product</fullName>
    </submittedName>
</protein>
<comment type="caution">
    <text evidence="1">The sequence shown here is derived from an EMBL/GenBank/DDBJ whole genome shotgun (WGS) entry which is preliminary data.</text>
</comment>
<accession>A0ACB5TDS4</accession>
<proteinExistence type="predicted"/>
<evidence type="ECO:0000313" key="1">
    <source>
        <dbReference type="EMBL" id="GME86879.1"/>
    </source>
</evidence>
<gene>
    <name evidence="1" type="ORF">Cboi01_000006400</name>
</gene>
<keyword evidence="2" id="KW-1185">Reference proteome</keyword>
<evidence type="ECO:0000313" key="2">
    <source>
        <dbReference type="Proteomes" id="UP001165101"/>
    </source>
</evidence>